<organism evidence="1 2">
    <name type="scientific">Cryobacterium luteum</name>
    <dbReference type="NCBI Taxonomy" id="1424661"/>
    <lineage>
        <taxon>Bacteria</taxon>
        <taxon>Bacillati</taxon>
        <taxon>Actinomycetota</taxon>
        <taxon>Actinomycetes</taxon>
        <taxon>Micrococcales</taxon>
        <taxon>Microbacteriaceae</taxon>
        <taxon>Cryobacterium</taxon>
    </lineage>
</organism>
<reference evidence="1 2" key="1">
    <citation type="submission" date="2019-03" db="EMBL/GenBank/DDBJ databases">
        <title>Genomics of glacier-inhabiting Cryobacterium strains.</title>
        <authorList>
            <person name="Liu Q."/>
            <person name="Xin Y.-H."/>
        </authorList>
    </citation>
    <scope>NUCLEOTIDE SEQUENCE [LARGE SCALE GENOMIC DNA]</scope>
    <source>
        <strain evidence="1 2">Hh15</strain>
    </source>
</reference>
<evidence type="ECO:0000313" key="2">
    <source>
        <dbReference type="Proteomes" id="UP000297654"/>
    </source>
</evidence>
<proteinExistence type="predicted"/>
<dbReference type="AlphaFoldDB" id="A0A1H8L4D5"/>
<gene>
    <name evidence="1" type="ORF">E3O10_07215</name>
</gene>
<dbReference type="OrthoDB" id="5113563at2"/>
<comment type="caution">
    <text evidence="1">The sequence shown here is derived from an EMBL/GenBank/DDBJ whole genome shotgun (WGS) entry which is preliminary data.</text>
</comment>
<name>A0A1H8L4D5_9MICO</name>
<accession>A0A1H8L4D5</accession>
<protein>
    <submittedName>
        <fullName evidence="1">Uncharacterized protein</fullName>
    </submittedName>
</protein>
<dbReference type="RefSeq" id="WP_092112358.1">
    <property type="nucleotide sequence ID" value="NZ_FOCN01000024.1"/>
</dbReference>
<sequence length="219" mass="22500">MKSTPPVSSVPDASGPHRRVHARVLAALLSAGALAVAGWLAFNASDGVSVTPQDQRLVALVALALFLGGITFYLAAAVVSGPRSPDNHGPARPGSGTVEADGSARTIRRIRSLSALGAVFAVAALLAVAGLGALRVLVPPAERPVSVQFSDITGRVQLEFCPSLPSSFDALAKPADLSASTTLLPVWVASRVCGNPSFQNGVWLYLNRSTITVADAGDR</sequence>
<keyword evidence="2" id="KW-1185">Reference proteome</keyword>
<evidence type="ECO:0000313" key="1">
    <source>
        <dbReference type="EMBL" id="TFB90095.1"/>
    </source>
</evidence>
<dbReference type="Proteomes" id="UP000297654">
    <property type="component" value="Unassembled WGS sequence"/>
</dbReference>
<dbReference type="EMBL" id="SOFF01000027">
    <property type="protein sequence ID" value="TFB90095.1"/>
    <property type="molecule type" value="Genomic_DNA"/>
</dbReference>